<dbReference type="EMBL" id="QAID01000042">
    <property type="protein sequence ID" value="MDN4578967.1"/>
    <property type="molecule type" value="Genomic_DNA"/>
</dbReference>
<evidence type="ECO:0000256" key="3">
    <source>
        <dbReference type="ARBA" id="ARBA00022797"/>
    </source>
</evidence>
<evidence type="ECO:0000256" key="6">
    <source>
        <dbReference type="ARBA" id="ARBA00050679"/>
    </source>
</evidence>
<comment type="catalytic activity">
    <reaction evidence="7">
        <text>3-oxoadipate + NADP(+) = maleylacetate + NADPH + H(+)</text>
        <dbReference type="Rhea" id="RHEA:16985"/>
        <dbReference type="ChEBI" id="CHEBI:15378"/>
        <dbReference type="ChEBI" id="CHEBI:15775"/>
        <dbReference type="ChEBI" id="CHEBI:16468"/>
        <dbReference type="ChEBI" id="CHEBI:57783"/>
        <dbReference type="ChEBI" id="CHEBI:58349"/>
        <dbReference type="EC" id="1.3.1.32"/>
    </reaction>
</comment>
<sequence>MQGVQGFTFQSHASRVLFGRGVLSQLRDEVQRFDARRVLVLCTPEQRESAEVVVRHLGDAAVGVFDRAVMHVPIEVAEEGREVAKKLRADVVVAFGGGSTIGLGKAIALVSDLPVMAIPTTYAGSEMTPIFGITEQGLKRTGRDLKVLPRTVLYDPELTLTLPVGLSVTSGINAIAHAAEGLYSRDANPVMSLMAEEGIRALASGLPQIRTTPDDFAARSLALYGAWLCGSVLGNVGMSLHHKLCHTLGGSFNLPHAETHTVVLAHVLAFNANAAPEAMRRIERAMGVDNAAVGVYRLAIDNGAPRSLRELGMKEEDVERAVRIAGDLPYWNPRTVDAAGLRSLLRNAYEGTPPKAPLRATPAA</sequence>
<name>A0AAW7MPW5_9BURK</name>
<dbReference type="InterPro" id="IPR039697">
    <property type="entry name" value="Alcohol_dehydrogenase_Fe"/>
</dbReference>
<dbReference type="GO" id="GO:0018506">
    <property type="term" value="F:maleylacetate reductase activity"/>
    <property type="evidence" value="ECO:0007669"/>
    <property type="project" value="UniProtKB-EC"/>
</dbReference>
<dbReference type="AlphaFoldDB" id="A0AAW7MPW5"/>
<dbReference type="FunFam" id="3.40.50.1970:FF:000015">
    <property type="entry name" value="Maleylacetate reductase 1"/>
    <property type="match status" value="1"/>
</dbReference>
<evidence type="ECO:0000259" key="8">
    <source>
        <dbReference type="Pfam" id="PF00465"/>
    </source>
</evidence>
<evidence type="ECO:0000256" key="5">
    <source>
        <dbReference type="ARBA" id="ARBA00023027"/>
    </source>
</evidence>
<proteinExistence type="inferred from homology"/>
<dbReference type="Pfam" id="PF00465">
    <property type="entry name" value="Fe-ADH"/>
    <property type="match status" value="1"/>
</dbReference>
<dbReference type="GO" id="GO:0004022">
    <property type="term" value="F:alcohol dehydrogenase (NAD+) activity"/>
    <property type="evidence" value="ECO:0007669"/>
    <property type="project" value="TreeGrafter"/>
</dbReference>
<evidence type="ECO:0000256" key="4">
    <source>
        <dbReference type="ARBA" id="ARBA00023002"/>
    </source>
</evidence>
<dbReference type="Gene3D" id="1.20.1090.10">
    <property type="entry name" value="Dehydroquinate synthase-like - alpha domain"/>
    <property type="match status" value="1"/>
</dbReference>
<protein>
    <recommendedName>
        <fullName evidence="2">maleylacetate reductase</fullName>
        <ecNumber evidence="2">1.3.1.32</ecNumber>
    </recommendedName>
</protein>
<dbReference type="InterPro" id="IPR001670">
    <property type="entry name" value="ADH_Fe/GldA"/>
</dbReference>
<dbReference type="Pfam" id="PF25137">
    <property type="entry name" value="ADH_Fe_C"/>
    <property type="match status" value="1"/>
</dbReference>
<keyword evidence="4" id="KW-0560">Oxidoreductase</keyword>
<evidence type="ECO:0000256" key="2">
    <source>
        <dbReference type="ARBA" id="ARBA00012005"/>
    </source>
</evidence>
<evidence type="ECO:0000313" key="11">
    <source>
        <dbReference type="EMBL" id="MDN4578967.1"/>
    </source>
</evidence>
<dbReference type="CDD" id="cd08177">
    <property type="entry name" value="MAR"/>
    <property type="match status" value="1"/>
</dbReference>
<dbReference type="PANTHER" id="PTHR11496:SF102">
    <property type="entry name" value="ALCOHOL DEHYDROGENASE 4"/>
    <property type="match status" value="1"/>
</dbReference>
<evidence type="ECO:0000259" key="9">
    <source>
        <dbReference type="Pfam" id="PF25137"/>
    </source>
</evidence>
<dbReference type="PANTHER" id="PTHR11496">
    <property type="entry name" value="ALCOHOL DEHYDROGENASE"/>
    <property type="match status" value="1"/>
</dbReference>
<evidence type="ECO:0000313" key="13">
    <source>
        <dbReference type="Proteomes" id="UP001172791"/>
    </source>
</evidence>
<comment type="catalytic activity">
    <reaction evidence="6">
        <text>3-oxoadipate + NAD(+) = maleylacetate + NADH + H(+)</text>
        <dbReference type="Rhea" id="RHEA:16981"/>
        <dbReference type="ChEBI" id="CHEBI:15378"/>
        <dbReference type="ChEBI" id="CHEBI:15775"/>
        <dbReference type="ChEBI" id="CHEBI:16468"/>
        <dbReference type="ChEBI" id="CHEBI:57540"/>
        <dbReference type="ChEBI" id="CHEBI:57945"/>
        <dbReference type="EC" id="1.3.1.32"/>
    </reaction>
</comment>
<dbReference type="Proteomes" id="UP001172788">
    <property type="component" value="Unassembled WGS sequence"/>
</dbReference>
<evidence type="ECO:0000256" key="1">
    <source>
        <dbReference type="ARBA" id="ARBA00007358"/>
    </source>
</evidence>
<keyword evidence="12" id="KW-1185">Reference proteome</keyword>
<keyword evidence="5" id="KW-0520">NAD</keyword>
<keyword evidence="3" id="KW-0058">Aromatic hydrocarbons catabolism</keyword>
<dbReference type="InterPro" id="IPR056798">
    <property type="entry name" value="ADH_Fe_C"/>
</dbReference>
<evidence type="ECO:0000313" key="10">
    <source>
        <dbReference type="EMBL" id="MDN4574897.1"/>
    </source>
</evidence>
<dbReference type="Gene3D" id="3.40.50.1970">
    <property type="match status" value="1"/>
</dbReference>
<comment type="caution">
    <text evidence="10">The sequence shown here is derived from an EMBL/GenBank/DDBJ whole genome shotgun (WGS) entry which is preliminary data.</text>
</comment>
<feature type="domain" description="Fe-containing alcohol dehydrogenase-like C-terminal" evidence="9">
    <location>
        <begin position="168"/>
        <end position="349"/>
    </location>
</feature>
<organism evidence="10 13">
    <name type="scientific">Pandoraea cepalis</name>
    <dbReference type="NCBI Taxonomy" id="2508294"/>
    <lineage>
        <taxon>Bacteria</taxon>
        <taxon>Pseudomonadati</taxon>
        <taxon>Pseudomonadota</taxon>
        <taxon>Betaproteobacteria</taxon>
        <taxon>Burkholderiales</taxon>
        <taxon>Burkholderiaceae</taxon>
        <taxon>Pandoraea</taxon>
    </lineage>
</organism>
<dbReference type="EC" id="1.3.1.32" evidence="2"/>
<dbReference type="Proteomes" id="UP001172791">
    <property type="component" value="Unassembled WGS sequence"/>
</dbReference>
<accession>A0AAW7MPW5</accession>
<comment type="similarity">
    <text evidence="1">Belongs to the iron-containing alcohol dehydrogenase family.</text>
</comment>
<dbReference type="GO" id="GO:1901168">
    <property type="term" value="P:3-chlorocatechol catabolic process"/>
    <property type="evidence" value="ECO:0007669"/>
    <property type="project" value="UniProtKB-ARBA"/>
</dbReference>
<dbReference type="GO" id="GO:0046872">
    <property type="term" value="F:metal ion binding"/>
    <property type="evidence" value="ECO:0007669"/>
    <property type="project" value="InterPro"/>
</dbReference>
<dbReference type="InterPro" id="IPR034786">
    <property type="entry name" value="MAR"/>
</dbReference>
<evidence type="ECO:0000256" key="7">
    <source>
        <dbReference type="ARBA" id="ARBA00051531"/>
    </source>
</evidence>
<feature type="domain" description="Alcohol dehydrogenase iron-type/glycerol dehydrogenase GldA" evidence="8">
    <location>
        <begin position="14"/>
        <end position="156"/>
    </location>
</feature>
<dbReference type="SUPFAM" id="SSF56796">
    <property type="entry name" value="Dehydroquinate synthase-like"/>
    <property type="match status" value="1"/>
</dbReference>
<evidence type="ECO:0000313" key="12">
    <source>
        <dbReference type="Proteomes" id="UP001172788"/>
    </source>
</evidence>
<reference evidence="10" key="1">
    <citation type="submission" date="2018-04" db="EMBL/GenBank/DDBJ databases">
        <authorList>
            <person name="Jy Z."/>
        </authorList>
    </citation>
    <scope>NUCLEOTIDE SEQUENCE</scope>
    <source>
        <strain evidence="11">AS13</strain>
        <strain evidence="10">LA18</strain>
    </source>
</reference>
<gene>
    <name evidence="10" type="ORF">DBA34_16760</name>
    <name evidence="11" type="ORF">DBB29_12670</name>
</gene>
<dbReference type="EMBL" id="QAIC01000041">
    <property type="protein sequence ID" value="MDN4574897.1"/>
    <property type="molecule type" value="Genomic_DNA"/>
</dbReference>